<dbReference type="eggNOG" id="COG0711">
    <property type="taxonomic scope" value="Bacteria"/>
</dbReference>
<comment type="function">
    <text evidence="12">Component of the F(0) channel, it forms part of the peripheral stalk, linking F(1) to F(0). The b'-subunit is a diverged and duplicated form of b found in plants and photosynthetic bacteria.</text>
</comment>
<comment type="function">
    <text evidence="11 15">F(1)F(0) ATP synthase produces ATP from ADP in the presence of a proton or sodium gradient. F-type ATPases consist of two structural domains, F(1) containing the extramembraneous catalytic core and F(0) containing the membrane proton channel, linked together by a central stalk and a peripheral stalk. During catalysis, ATP synthesis in the catalytic domain of F(1) is coupled via a rotary mechanism of the central stalk subunits to proton translocation.</text>
</comment>
<evidence type="ECO:0000313" key="19">
    <source>
        <dbReference type="EMBL" id="AGW12560.1"/>
    </source>
</evidence>
<dbReference type="InterPro" id="IPR005864">
    <property type="entry name" value="ATP_synth_F0_bsu_bac"/>
</dbReference>
<evidence type="ECO:0000256" key="14">
    <source>
        <dbReference type="ARBA" id="ARBA00037847"/>
    </source>
</evidence>
<dbReference type="GO" id="GO:0046933">
    <property type="term" value="F:proton-transporting ATP synthase activity, rotational mechanism"/>
    <property type="evidence" value="ECO:0007669"/>
    <property type="project" value="UniProtKB-UniRule"/>
</dbReference>
<keyword evidence="18" id="KW-0732">Signal</keyword>
<evidence type="ECO:0000256" key="9">
    <source>
        <dbReference type="ARBA" id="ARBA00023136"/>
    </source>
</evidence>
<dbReference type="InterPro" id="IPR050059">
    <property type="entry name" value="ATP_synthase_B_chain"/>
</dbReference>
<accession>T2G7L7</accession>
<reference evidence="20" key="2">
    <citation type="submission" date="2013-07" db="EMBL/GenBank/DDBJ databases">
        <authorList>
            <person name="Morais-Silva F.O."/>
            <person name="Rezende A.M."/>
            <person name="Pimentel C."/>
            <person name="Resende D.M."/>
            <person name="Santos C.I."/>
            <person name="Clemente C."/>
            <person name="de Oliveira L.M."/>
            <person name="da Silva S.M."/>
            <person name="Costa D.A."/>
            <person name="Varela-Raposo A."/>
            <person name="Horacio E.C.A."/>
            <person name="Matos M."/>
            <person name="Flores O."/>
            <person name="Ruiz J.C."/>
            <person name="Rodrigues-Pousada C."/>
        </authorList>
    </citation>
    <scope>NUCLEOTIDE SEQUENCE [LARGE SCALE GENOMIC DNA]</scope>
    <source>
        <strain evidence="20">ATCC 19364 / DSM 1382 / NCIMB 9332 / VKM B-1759</strain>
    </source>
</reference>
<dbReference type="PATRIC" id="fig|1121448.10.peg.658"/>
<keyword evidence="2 15" id="KW-0813">Transport</keyword>
<comment type="subcellular location">
    <subcellularLocation>
        <location evidence="15">Cell membrane</location>
        <topology evidence="15">Single-pass membrane protein</topology>
    </subcellularLocation>
    <subcellularLocation>
        <location evidence="14">Endomembrane system</location>
        <topology evidence="14">Single-pass membrane protein</topology>
    </subcellularLocation>
</comment>
<dbReference type="GO" id="GO:0046961">
    <property type="term" value="F:proton-transporting ATPase activity, rotational mechanism"/>
    <property type="evidence" value="ECO:0007669"/>
    <property type="project" value="TreeGrafter"/>
</dbReference>
<reference evidence="19 20" key="1">
    <citation type="journal article" date="2013" name="J. Bacteriol.">
        <title>Roles of HynAB and Ech, the only two hydrogenases found in the model sulfate reducer Desulfovibrio gigas.</title>
        <authorList>
            <person name="Morais-Silva F.O."/>
            <person name="Santos C.I."/>
            <person name="Rodrigues R."/>
            <person name="Pereira I.A."/>
            <person name="Rodrigues-Pousada C."/>
        </authorList>
    </citation>
    <scope>NUCLEOTIDE SEQUENCE [LARGE SCALE GENOMIC DNA]</scope>
    <source>
        <strain evidence="20">ATCC 19364 / DSM 1382 / NCIMB 9332 / VKM B-1759</strain>
    </source>
</reference>
<dbReference type="Proteomes" id="UP000016587">
    <property type="component" value="Chromosome"/>
</dbReference>
<evidence type="ECO:0000313" key="20">
    <source>
        <dbReference type="Proteomes" id="UP000016587"/>
    </source>
</evidence>
<dbReference type="RefSeq" id="WP_021759227.1">
    <property type="nucleotide sequence ID" value="NC_022444.1"/>
</dbReference>
<evidence type="ECO:0000256" key="13">
    <source>
        <dbReference type="ARBA" id="ARBA00026054"/>
    </source>
</evidence>
<dbReference type="HOGENOM" id="CLU_079215_3_1_7"/>
<dbReference type="GO" id="GO:0012505">
    <property type="term" value="C:endomembrane system"/>
    <property type="evidence" value="ECO:0007669"/>
    <property type="project" value="UniProtKB-SubCell"/>
</dbReference>
<protein>
    <recommendedName>
        <fullName evidence="15">ATP synthase subunit b</fullName>
    </recommendedName>
    <alternativeName>
        <fullName evidence="15">ATP synthase F(0) sector subunit b</fullName>
    </alternativeName>
    <alternativeName>
        <fullName evidence="15">ATPase subunit I</fullName>
    </alternativeName>
    <alternativeName>
        <fullName evidence="15">F-type ATPase subunit b</fullName>
        <shortName evidence="15">F-ATPase subunit b</shortName>
    </alternativeName>
</protein>
<sequence>MNTIWKLLSATALVCLAAVPALASDGGAGPSHDWMNFLFRIINFVLFVGIIYYLAGKKIADFFKTRRYTIENDLADLSQRKVDAEKRLKDVEASIANIDAERKAILDDYRTQGEALKVAIIEKANKTAEQITAQAAMTAEQESRLAVERIRGEMADMVIEAAEKLLKDKLNAQEQEKLIDKYLTKVVLN</sequence>
<keyword evidence="17" id="KW-0175">Coiled coil</keyword>
<keyword evidence="4 15" id="KW-0138">CF(0)</keyword>
<proteinExistence type="inferred from homology"/>
<comment type="subunit">
    <text evidence="13">F-type ATPases have 2 components, F(1) - the catalytic core - and F(0) - the membrane proton channel. F(1) has five subunits: alpha(3), beta(3), gamma(1), delta(1), epsilon(1). F(0) has four main subunits: a(1), b(2) and c(10-14). The alpha and beta chains form an alternating ring which encloses part of the gamma chain. F(1) is attached to F(0) by a central stalk formed by the gamma and epsilon chains, while a peripheral stalk is formed by the delta and b chains.</text>
</comment>
<evidence type="ECO:0000256" key="7">
    <source>
        <dbReference type="ARBA" id="ARBA00022989"/>
    </source>
</evidence>
<evidence type="ECO:0000256" key="4">
    <source>
        <dbReference type="ARBA" id="ARBA00022547"/>
    </source>
</evidence>
<evidence type="ECO:0000256" key="3">
    <source>
        <dbReference type="ARBA" id="ARBA00022475"/>
    </source>
</evidence>
<name>T2G7L7_MEGG1</name>
<evidence type="ECO:0000256" key="17">
    <source>
        <dbReference type="SAM" id="Coils"/>
    </source>
</evidence>
<evidence type="ECO:0000256" key="11">
    <source>
        <dbReference type="ARBA" id="ARBA00025198"/>
    </source>
</evidence>
<feature type="transmembrane region" description="Helical" evidence="15">
    <location>
        <begin position="39"/>
        <end position="56"/>
    </location>
</feature>
<keyword evidence="9 15" id="KW-0472">Membrane</keyword>
<keyword evidence="7 15" id="KW-1133">Transmembrane helix</keyword>
<feature type="signal peptide" evidence="18">
    <location>
        <begin position="1"/>
        <end position="23"/>
    </location>
</feature>
<keyword evidence="10 15" id="KW-0066">ATP synthesis</keyword>
<evidence type="ECO:0000256" key="10">
    <source>
        <dbReference type="ARBA" id="ARBA00023310"/>
    </source>
</evidence>
<dbReference type="HAMAP" id="MF_01398">
    <property type="entry name" value="ATP_synth_b_bprime"/>
    <property type="match status" value="1"/>
</dbReference>
<evidence type="ECO:0000256" key="1">
    <source>
        <dbReference type="ARBA" id="ARBA00005513"/>
    </source>
</evidence>
<dbReference type="GO" id="GO:0005886">
    <property type="term" value="C:plasma membrane"/>
    <property type="evidence" value="ECO:0007669"/>
    <property type="project" value="UniProtKB-SubCell"/>
</dbReference>
<evidence type="ECO:0000256" key="18">
    <source>
        <dbReference type="SAM" id="SignalP"/>
    </source>
</evidence>
<dbReference type="InterPro" id="IPR002146">
    <property type="entry name" value="ATP_synth_b/b'su_bac/chlpt"/>
</dbReference>
<evidence type="ECO:0000256" key="6">
    <source>
        <dbReference type="ARBA" id="ARBA00022781"/>
    </source>
</evidence>
<evidence type="ECO:0000256" key="15">
    <source>
        <dbReference type="HAMAP-Rule" id="MF_01398"/>
    </source>
</evidence>
<evidence type="ECO:0000256" key="8">
    <source>
        <dbReference type="ARBA" id="ARBA00023065"/>
    </source>
</evidence>
<evidence type="ECO:0000256" key="2">
    <source>
        <dbReference type="ARBA" id="ARBA00022448"/>
    </source>
</evidence>
<keyword evidence="8 15" id="KW-0406">Ion transport</keyword>
<comment type="subunit">
    <text evidence="15">F-type ATPases have 2 components, F(1) - the catalytic core - and F(0) - the membrane proton channel. F(1) has five subunits: alpha(3), beta(3), gamma(1), delta(1), epsilon(1). F(0) has three main subunits: a(1), b(2) and c(10-14). The alpha and beta chains form an alternating ring which encloses part of the gamma chain. F(1) is attached to F(0) by a central stalk formed by the gamma and epsilon chains, while a peripheral stalk is formed by the delta and b chains.</text>
</comment>
<evidence type="ECO:0000256" key="12">
    <source>
        <dbReference type="ARBA" id="ARBA00025614"/>
    </source>
</evidence>
<dbReference type="NCBIfam" id="TIGR01144">
    <property type="entry name" value="ATP_synt_b"/>
    <property type="match status" value="1"/>
</dbReference>
<dbReference type="EMBL" id="CP006585">
    <property type="protein sequence ID" value="AGW12560.1"/>
    <property type="molecule type" value="Genomic_DNA"/>
</dbReference>
<dbReference type="PANTHER" id="PTHR33445">
    <property type="entry name" value="ATP SYNTHASE SUBUNIT B', CHLOROPLASTIC"/>
    <property type="match status" value="1"/>
</dbReference>
<keyword evidence="3 15" id="KW-1003">Cell membrane</keyword>
<evidence type="ECO:0000256" key="16">
    <source>
        <dbReference type="RuleBase" id="RU003848"/>
    </source>
</evidence>
<dbReference type="Pfam" id="PF00430">
    <property type="entry name" value="ATP-synt_B"/>
    <property type="match status" value="1"/>
</dbReference>
<evidence type="ECO:0000256" key="5">
    <source>
        <dbReference type="ARBA" id="ARBA00022692"/>
    </source>
</evidence>
<dbReference type="CDD" id="cd06503">
    <property type="entry name" value="ATP-synt_Fo_b"/>
    <property type="match status" value="1"/>
</dbReference>
<keyword evidence="5 15" id="KW-0812">Transmembrane</keyword>
<dbReference type="KEGG" id="dgg:DGI_0653"/>
<feature type="coiled-coil region" evidence="17">
    <location>
        <begin position="74"/>
        <end position="141"/>
    </location>
</feature>
<comment type="similarity">
    <text evidence="1 15 16">Belongs to the ATPase B chain family.</text>
</comment>
<dbReference type="STRING" id="1121448.DGI_0653"/>
<keyword evidence="20" id="KW-1185">Reference proteome</keyword>
<keyword evidence="6 15" id="KW-0375">Hydrogen ion transport</keyword>
<gene>
    <name evidence="15 19" type="primary">atpF</name>
    <name evidence="19" type="ORF">DGI_0653</name>
</gene>
<feature type="chain" id="PRO_5004588131" description="ATP synthase subunit b" evidence="18">
    <location>
        <begin position="24"/>
        <end position="189"/>
    </location>
</feature>
<organism evidence="19 20">
    <name type="scientific">Megalodesulfovibrio gigas (strain ATCC 19364 / DSM 1382 / NCIMB 9332 / VKM B-1759)</name>
    <name type="common">Desulfovibrio gigas</name>
    <dbReference type="NCBI Taxonomy" id="1121448"/>
    <lineage>
        <taxon>Bacteria</taxon>
        <taxon>Pseudomonadati</taxon>
        <taxon>Thermodesulfobacteriota</taxon>
        <taxon>Desulfovibrionia</taxon>
        <taxon>Desulfovibrionales</taxon>
        <taxon>Desulfovibrionaceae</taxon>
        <taxon>Megalodesulfovibrio</taxon>
    </lineage>
</organism>
<dbReference type="GO" id="GO:0045259">
    <property type="term" value="C:proton-transporting ATP synthase complex"/>
    <property type="evidence" value="ECO:0007669"/>
    <property type="project" value="UniProtKB-KW"/>
</dbReference>
<dbReference type="AlphaFoldDB" id="T2G7L7"/>
<dbReference type="PANTHER" id="PTHR33445:SF1">
    <property type="entry name" value="ATP SYNTHASE SUBUNIT B"/>
    <property type="match status" value="1"/>
</dbReference>